<evidence type="ECO:0000313" key="2">
    <source>
        <dbReference type="EMBL" id="GMF45398.1"/>
    </source>
</evidence>
<protein>
    <submittedName>
        <fullName evidence="2">Unnamed protein product</fullName>
    </submittedName>
</protein>
<dbReference type="EMBL" id="BSXT01001812">
    <property type="protein sequence ID" value="GMF45398.1"/>
    <property type="molecule type" value="Genomic_DNA"/>
</dbReference>
<feature type="region of interest" description="Disordered" evidence="1">
    <location>
        <begin position="28"/>
        <end position="85"/>
    </location>
</feature>
<proteinExistence type="predicted"/>
<sequence>MSFLLDEEESLATLEELLAFIECPGQCSTSDGEEDGARGGNEGGSSPVSVGEFYLPGSADPSTEKKATIRRRKRTGWSSSTGLQRRKRAELQFLRQHVLDLEAYLQQLKLPPATEVGGAGAEAACPWQELARAELLKRVQAEEINRLLKIIMNNQLQIHDALKSVFEESTICKK</sequence>
<accession>A0A9W6XTK5</accession>
<organism evidence="2 3">
    <name type="scientific">Phytophthora fragariaefolia</name>
    <dbReference type="NCBI Taxonomy" id="1490495"/>
    <lineage>
        <taxon>Eukaryota</taxon>
        <taxon>Sar</taxon>
        <taxon>Stramenopiles</taxon>
        <taxon>Oomycota</taxon>
        <taxon>Peronosporomycetes</taxon>
        <taxon>Peronosporales</taxon>
        <taxon>Peronosporaceae</taxon>
        <taxon>Phytophthora</taxon>
    </lineage>
</organism>
<dbReference type="Proteomes" id="UP001165121">
    <property type="component" value="Unassembled WGS sequence"/>
</dbReference>
<comment type="caution">
    <text evidence="2">The sequence shown here is derived from an EMBL/GenBank/DDBJ whole genome shotgun (WGS) entry which is preliminary data.</text>
</comment>
<dbReference type="OrthoDB" id="126109at2759"/>
<evidence type="ECO:0000313" key="3">
    <source>
        <dbReference type="Proteomes" id="UP001165121"/>
    </source>
</evidence>
<evidence type="ECO:0000256" key="1">
    <source>
        <dbReference type="SAM" id="MobiDB-lite"/>
    </source>
</evidence>
<reference evidence="2" key="1">
    <citation type="submission" date="2023-04" db="EMBL/GenBank/DDBJ databases">
        <title>Phytophthora fragariaefolia NBRC 109709.</title>
        <authorList>
            <person name="Ichikawa N."/>
            <person name="Sato H."/>
            <person name="Tonouchi N."/>
        </authorList>
    </citation>
    <scope>NUCLEOTIDE SEQUENCE</scope>
    <source>
        <strain evidence="2">NBRC 109709</strain>
    </source>
</reference>
<gene>
    <name evidence="2" type="ORF">Pfra01_001623300</name>
</gene>
<keyword evidence="3" id="KW-1185">Reference proteome</keyword>
<name>A0A9W6XTK5_9STRA</name>
<dbReference type="AlphaFoldDB" id="A0A9W6XTK5"/>